<dbReference type="PANTHER" id="PTHR30319:SF1">
    <property type="entry name" value="TRANSCRIPTIONAL REPRESSOR PAAX"/>
    <property type="match status" value="1"/>
</dbReference>
<evidence type="ECO:0000259" key="2">
    <source>
        <dbReference type="Pfam" id="PF08223"/>
    </source>
</evidence>
<evidence type="ECO:0000313" key="4">
    <source>
        <dbReference type="Proteomes" id="UP000291301"/>
    </source>
</evidence>
<dbReference type="Gene3D" id="1.20.58.1460">
    <property type="match status" value="1"/>
</dbReference>
<dbReference type="InterPro" id="IPR036388">
    <property type="entry name" value="WH-like_DNA-bd_sf"/>
</dbReference>
<protein>
    <submittedName>
        <fullName evidence="3">PaaX family transcriptional regulator</fullName>
    </submittedName>
</protein>
<dbReference type="Proteomes" id="UP000291301">
    <property type="component" value="Unassembled WGS sequence"/>
</dbReference>
<gene>
    <name evidence="3" type="ORF">E0D97_16265</name>
</gene>
<dbReference type="CDD" id="cd00090">
    <property type="entry name" value="HTH_ARSR"/>
    <property type="match status" value="1"/>
</dbReference>
<feature type="domain" description="Transcriptional repressor PaaX-like C-terminal" evidence="2">
    <location>
        <begin position="173"/>
        <end position="257"/>
    </location>
</feature>
<dbReference type="EMBL" id="SJST01000008">
    <property type="protein sequence ID" value="TCD11885.1"/>
    <property type="molecule type" value="Genomic_DNA"/>
</dbReference>
<accession>A0A4R0PAN1</accession>
<dbReference type="InterPro" id="IPR011991">
    <property type="entry name" value="ArsR-like_HTH"/>
</dbReference>
<dbReference type="PANTHER" id="PTHR30319">
    <property type="entry name" value="PHENYLACETIC ACID REGULATOR-RELATED TRANSCRIPTIONAL REPRESSOR"/>
    <property type="match status" value="1"/>
</dbReference>
<dbReference type="Pfam" id="PF08223">
    <property type="entry name" value="PaaX_C"/>
    <property type="match status" value="1"/>
</dbReference>
<name>A0A4R0PAN1_9HYPH</name>
<reference evidence="3 4" key="1">
    <citation type="journal article" date="2015" name="Antonie Van Leeuwenhoek">
        <title>Oricola cellulosilytica gen. nov., sp. nov., a cellulose-degrading bacterium of the family Phyllobacteriaceae isolated from surface seashore water, and emended descriptions of Mesorhizobium loti and Phyllobacterium myrsinacearum.</title>
        <authorList>
            <person name="Hameed A."/>
            <person name="Shahina M."/>
            <person name="Lai W.A."/>
            <person name="Lin S.Y."/>
            <person name="Young L.S."/>
            <person name="Liu Y.C."/>
            <person name="Hsu Y.H."/>
            <person name="Young C.C."/>
        </authorList>
    </citation>
    <scope>NUCLEOTIDE SEQUENCE [LARGE SCALE GENOMIC DNA]</scope>
    <source>
        <strain evidence="3 4">KCTC 52183</strain>
    </source>
</reference>
<keyword evidence="4" id="KW-1185">Reference proteome</keyword>
<sequence length="281" mass="30463">MRPLDIASRMNLNAGSFIVTLYGDAVVPREGPLWTGNIIEICERVGISETLVRTAVSRLVASGRLEGERHGRRSYYGLTQAARREFDDAARRIYGLEEGAAADWVIAAEGDAEMLSGYGFAHLGSGTFIASETAAARARSTLGAALSAKLVFRAELEHSGHAGALREFGKAHWPLKQLEAEYATFINLFGALTCPEASEWDAVALRLLLVHAFRKAALKDPALPAEALDGEWIGTKAREKFTILYAALSRAVEPFLDAQLRGPEGLLTVDRVIVEQRIGGI</sequence>
<dbReference type="InterPro" id="IPR013225">
    <property type="entry name" value="PaaX_C"/>
</dbReference>
<dbReference type="InterPro" id="IPR036390">
    <property type="entry name" value="WH_DNA-bd_sf"/>
</dbReference>
<dbReference type="GO" id="GO:0006355">
    <property type="term" value="P:regulation of DNA-templated transcription"/>
    <property type="evidence" value="ECO:0007669"/>
    <property type="project" value="UniProtKB-ARBA"/>
</dbReference>
<dbReference type="AlphaFoldDB" id="A0A4R0PAN1"/>
<feature type="domain" description="Transcriptional repressor PaaX-like N-terminal" evidence="1">
    <location>
        <begin position="14"/>
        <end position="81"/>
    </location>
</feature>
<evidence type="ECO:0000313" key="3">
    <source>
        <dbReference type="EMBL" id="TCD11885.1"/>
    </source>
</evidence>
<dbReference type="GO" id="GO:0006351">
    <property type="term" value="P:DNA-templated transcription"/>
    <property type="evidence" value="ECO:0007669"/>
    <property type="project" value="InterPro"/>
</dbReference>
<comment type="caution">
    <text evidence="3">The sequence shown here is derived from an EMBL/GenBank/DDBJ whole genome shotgun (WGS) entry which is preliminary data.</text>
</comment>
<dbReference type="InterPro" id="IPR011965">
    <property type="entry name" value="PaaX_trns_reg"/>
</dbReference>
<dbReference type="InterPro" id="IPR012906">
    <property type="entry name" value="PaaX-like_N"/>
</dbReference>
<dbReference type="Gene3D" id="1.10.10.10">
    <property type="entry name" value="Winged helix-like DNA-binding domain superfamily/Winged helix DNA-binding domain"/>
    <property type="match status" value="1"/>
</dbReference>
<organism evidence="3 4">
    <name type="scientific">Oricola cellulosilytica</name>
    <dbReference type="NCBI Taxonomy" id="1429082"/>
    <lineage>
        <taxon>Bacteria</taxon>
        <taxon>Pseudomonadati</taxon>
        <taxon>Pseudomonadota</taxon>
        <taxon>Alphaproteobacteria</taxon>
        <taxon>Hyphomicrobiales</taxon>
        <taxon>Ahrensiaceae</taxon>
        <taxon>Oricola</taxon>
    </lineage>
</organism>
<evidence type="ECO:0000259" key="1">
    <source>
        <dbReference type="Pfam" id="PF07848"/>
    </source>
</evidence>
<proteinExistence type="predicted"/>
<dbReference type="PIRSF" id="PIRSF020623">
    <property type="entry name" value="PaaX"/>
    <property type="match status" value="1"/>
</dbReference>
<dbReference type="SUPFAM" id="SSF46785">
    <property type="entry name" value="Winged helix' DNA-binding domain"/>
    <property type="match status" value="1"/>
</dbReference>
<dbReference type="Pfam" id="PF07848">
    <property type="entry name" value="PaaX"/>
    <property type="match status" value="1"/>
</dbReference>